<dbReference type="Proteomes" id="UP000244336">
    <property type="component" value="Chromosome 2"/>
</dbReference>
<organism evidence="3 4">
    <name type="scientific">Panicum hallii var. hallii</name>
    <dbReference type="NCBI Taxonomy" id="1504633"/>
    <lineage>
        <taxon>Eukaryota</taxon>
        <taxon>Viridiplantae</taxon>
        <taxon>Streptophyta</taxon>
        <taxon>Embryophyta</taxon>
        <taxon>Tracheophyta</taxon>
        <taxon>Spermatophyta</taxon>
        <taxon>Magnoliopsida</taxon>
        <taxon>Liliopsida</taxon>
        <taxon>Poales</taxon>
        <taxon>Poaceae</taxon>
        <taxon>PACMAD clade</taxon>
        <taxon>Panicoideae</taxon>
        <taxon>Panicodae</taxon>
        <taxon>Paniceae</taxon>
        <taxon>Panicinae</taxon>
        <taxon>Panicum</taxon>
        <taxon>Panicum sect. Panicum</taxon>
    </lineage>
</organism>
<evidence type="ECO:0000313" key="3">
    <source>
        <dbReference type="EMBL" id="PUZ70677.1"/>
    </source>
</evidence>
<reference evidence="3 4" key="1">
    <citation type="submission" date="2018-04" db="EMBL/GenBank/DDBJ databases">
        <title>WGS assembly of Panicum hallii var. hallii HAL2.</title>
        <authorList>
            <person name="Lovell J."/>
            <person name="Jenkins J."/>
            <person name="Lowry D."/>
            <person name="Mamidi S."/>
            <person name="Sreedasyam A."/>
            <person name="Weng X."/>
            <person name="Barry K."/>
            <person name="Bonette J."/>
            <person name="Campitelli B."/>
            <person name="Daum C."/>
            <person name="Gordon S."/>
            <person name="Gould B."/>
            <person name="Lipzen A."/>
            <person name="MacQueen A."/>
            <person name="Palacio-Mejia J."/>
            <person name="Plott C."/>
            <person name="Shakirov E."/>
            <person name="Shu S."/>
            <person name="Yoshinaga Y."/>
            <person name="Zane M."/>
            <person name="Rokhsar D."/>
            <person name="Grimwood J."/>
            <person name="Schmutz J."/>
            <person name="Juenger T."/>
        </authorList>
    </citation>
    <scope>NUCLEOTIDE SEQUENCE [LARGE SCALE GENOMIC DNA]</scope>
    <source>
        <strain evidence="4">cv. HAL2</strain>
    </source>
</reference>
<protein>
    <recommendedName>
        <fullName evidence="5">Secreted protein</fullName>
    </recommendedName>
</protein>
<proteinExistence type="predicted"/>
<evidence type="ECO:0000256" key="2">
    <source>
        <dbReference type="SAM" id="SignalP"/>
    </source>
</evidence>
<dbReference type="AlphaFoldDB" id="A0A2T7ES87"/>
<feature type="region of interest" description="Disordered" evidence="1">
    <location>
        <begin position="114"/>
        <end position="134"/>
    </location>
</feature>
<evidence type="ECO:0008006" key="5">
    <source>
        <dbReference type="Google" id="ProtNLM"/>
    </source>
</evidence>
<keyword evidence="2" id="KW-0732">Signal</keyword>
<feature type="signal peptide" evidence="2">
    <location>
        <begin position="1"/>
        <end position="17"/>
    </location>
</feature>
<evidence type="ECO:0000256" key="1">
    <source>
        <dbReference type="SAM" id="MobiDB-lite"/>
    </source>
</evidence>
<sequence>MRSYVAYVLCCCQLIFGVRFLPDEEPVMKRQTVQRAAQILSKRIRRAQCSRQPPWKMVIDDGTAPSFSFVQTAGDRSPCLSRVFDRATGGRAGRRGPCFRGFSVRNSLLPCSNRPVRRTQRSARGTRTGGGAYRGTVGAEASMYRPTRRCVHAESPGNRLPLFWLLLVIDAATVAKL</sequence>
<name>A0A2T7ES87_9POAL</name>
<evidence type="ECO:0000313" key="4">
    <source>
        <dbReference type="Proteomes" id="UP000244336"/>
    </source>
</evidence>
<dbReference type="EMBL" id="CM009750">
    <property type="protein sequence ID" value="PUZ70677.1"/>
    <property type="molecule type" value="Genomic_DNA"/>
</dbReference>
<dbReference type="Gramene" id="PUZ70677">
    <property type="protein sequence ID" value="PUZ70677"/>
    <property type="gene ID" value="GQ55_2G253000"/>
</dbReference>
<feature type="chain" id="PRO_5015595302" description="Secreted protein" evidence="2">
    <location>
        <begin position="18"/>
        <end position="177"/>
    </location>
</feature>
<accession>A0A2T7ES87</accession>
<keyword evidence="4" id="KW-1185">Reference proteome</keyword>
<gene>
    <name evidence="3" type="ORF">GQ55_2G253000</name>
</gene>